<evidence type="ECO:0008006" key="7">
    <source>
        <dbReference type="Google" id="ProtNLM"/>
    </source>
</evidence>
<dbReference type="PANTHER" id="PTHR45725:SF1">
    <property type="entry name" value="DISHEVELLED ASSOCIATED ACTIVATOR OF MORPHOGENESIS, ISOFORM D"/>
    <property type="match status" value="1"/>
</dbReference>
<dbReference type="Gene3D" id="3.20.20.410">
    <property type="entry name" value="Protein of unknown function UPF0759"/>
    <property type="match status" value="1"/>
</dbReference>
<dbReference type="PROSITE" id="PS51444">
    <property type="entry name" value="FH2"/>
    <property type="match status" value="1"/>
</dbReference>
<feature type="region of interest" description="Disordered" evidence="2">
    <location>
        <begin position="1392"/>
        <end position="1427"/>
    </location>
</feature>
<dbReference type="InterPro" id="IPR003029">
    <property type="entry name" value="S1_domain"/>
</dbReference>
<dbReference type="InterPro" id="IPR002763">
    <property type="entry name" value="DUF72"/>
</dbReference>
<dbReference type="Gene3D" id="1.20.58.2220">
    <property type="entry name" value="Formin, FH2 domain"/>
    <property type="match status" value="1"/>
</dbReference>
<evidence type="ECO:0000313" key="6">
    <source>
        <dbReference type="Proteomes" id="UP001642484"/>
    </source>
</evidence>
<accession>A0ABP0T117</accession>
<feature type="domain" description="FH2" evidence="4">
    <location>
        <begin position="335"/>
        <end position="747"/>
    </location>
</feature>
<feature type="compositionally biased region" description="Basic and acidic residues" evidence="2">
    <location>
        <begin position="1403"/>
        <end position="1418"/>
    </location>
</feature>
<feature type="region of interest" description="Disordered" evidence="2">
    <location>
        <begin position="1187"/>
        <end position="1313"/>
    </location>
</feature>
<keyword evidence="6" id="KW-1185">Reference proteome</keyword>
<dbReference type="InterPro" id="IPR036520">
    <property type="entry name" value="UPF0759_sf"/>
</dbReference>
<dbReference type="SMART" id="SM00498">
    <property type="entry name" value="FH2"/>
    <property type="match status" value="1"/>
</dbReference>
<feature type="coiled-coil region" evidence="1">
    <location>
        <begin position="95"/>
        <end position="148"/>
    </location>
</feature>
<dbReference type="InterPro" id="IPR051425">
    <property type="entry name" value="Formin_Homology"/>
</dbReference>
<feature type="region of interest" description="Disordered" evidence="2">
    <location>
        <begin position="1439"/>
        <end position="1611"/>
    </location>
</feature>
<evidence type="ECO:0000313" key="5">
    <source>
        <dbReference type="EMBL" id="CAK9118095.1"/>
    </source>
</evidence>
<dbReference type="SUPFAM" id="SSF117396">
    <property type="entry name" value="TM1631-like"/>
    <property type="match status" value="1"/>
</dbReference>
<feature type="region of interest" description="Disordered" evidence="2">
    <location>
        <begin position="232"/>
        <end position="339"/>
    </location>
</feature>
<evidence type="ECO:0000259" key="4">
    <source>
        <dbReference type="PROSITE" id="PS51444"/>
    </source>
</evidence>
<sequence>MVNTPRSLEEGAQRLVESAEAAVQDGAAAFSTAFTPIVEGARAVHDGIWSGVTAVARSVSRSFSTGPSHARRHYTQMEEDDKQDMKREYQKRQWAESMERNLSMLKQIIEHRRNELHIADMGNDQERRRTLEAELRDLKIRQARLSCALWVQPEDLPSSQTLLEMRNPKKLQVELEAKLVELGLIEAKPPRPPLPTSSAKADAATSPDALWSAQQQSGPAGLAIPKLLRNEESGTPVSGAGCQTSQGAKPQTPRRRPGPVETQTGDTGGPESGGEALEAGTGSSPVRAEKGKGKAMTKGGKGGKKGPPAVAKGGTAADADADAKGGKKGAPMKGGGRIRKVTPLGRRFHWKELHAEKVKGTVFDKAESPGMETIDLQFDGLKNYFADDDELSKQGIPVPQKSQEFIKVFDNTRMQNIAINLRGIFGQMPSIQDMEFLAAGIHAVDPARAGPSSLPLRDAEKIALLPTAIPTAEEAKQLQENPPEQLRQVERLVLPLAQLTRCTQRIRALRLAAQAEVLHDALQGRMECLHGVCEALRDSLALRRFLRTVAKLGSWINSADPEMEKGFAISSALGKLRLFRAVREDKAVSLLHIAILAAAGAEVPVVQRLCSSLSLELECLDQVVREDLADLEQAIKNFATEEAWLLRECEQGEYPLAVRARLKAVHQEQLLPMQQHLNESYRCLRPRLSETLGFFAEAETPSVEAAAEQLFKTLHAFKKDVASASAEILAQPRRFLKAYAAGAAKEEEVKEVKHRVRARSVSTARTSAASARRSSGPARTSLADRVAMQKSVAASKEDFRDPPRERALSLEYCDAMQAEFIALGTFDSPKTFLSFCPGQWWPQLWAKYGELQKVGVLGGLLWQLAPSHRCTRQTLSELEELAKSLPQNVLHVFEFRHSSWYGQYREEVVALLRRWGLCMAWIHIKNSDGWCGDLEDGWPSLARTCNTAYLRLFGTKQKAIGRYGEEVIRESILPMVQGAGAPKDSIVVFAQADVPNHAKADASFMTELLGRGDHQPGRSTKWERDVLVATLGLGIGNHVSGKVQRITHRTVFIDIGRSCRAFLDANHARRAGLLESLKIGTQIDNLEVQHLDFQGEWGIVGLSCHKASVSLGAEEDHSSAVDAEQPTQAVPAPHSRWLRQSTESSEETPAAQAVAALEERQGDRPPLRRPRWANRCFEGLAEIGRASGSRHVKPVDPEQEEERLRAKRMATKARRDERVGRWARALVEKAIAPRPPSKRSRSEGPAPRTRKEEVMIREELKKEEAAALGRAEKRKGEQHPRRASQEAQEDWSQDQWAQAQVLPGEPGDGPIACSVDEFLLMQIERREGEEAGYDAKNSETFGPDDDVPGWSTGPVVKVQERVVERRMWRPGLHDDKLNRNLITDTKAHEVSQCFDNSDSLQNSEEKREAEVIDPHETESDAPEEDWHICMSTNQNVEDFWEEEMEKASDDSEAEEISKQTPDQIEDKTTQAKPWNWVPRLRVGSWADASEGADEPKQAEEAAESLDVMPENPEKVAPDSEVEEVIHTGPVDAEPLLNQADHAAEDPQPKRDKRAAEHDKKIRSQFNAAQNEKNAKNKVGQVRMDDDAEEAPAHQRRAWRGRAHPEQCIPEEPKAGCMGAVMMRSSLLSS</sequence>
<feature type="compositionally biased region" description="Low complexity" evidence="2">
    <location>
        <begin position="761"/>
        <end position="781"/>
    </location>
</feature>
<dbReference type="Pfam" id="PF01904">
    <property type="entry name" value="DUF72"/>
    <property type="match status" value="1"/>
</dbReference>
<feature type="compositionally biased region" description="Polar residues" evidence="2">
    <location>
        <begin position="233"/>
        <end position="249"/>
    </location>
</feature>
<feature type="compositionally biased region" description="Polar residues" evidence="2">
    <location>
        <begin position="1393"/>
        <end position="1402"/>
    </location>
</feature>
<evidence type="ECO:0000259" key="3">
    <source>
        <dbReference type="PROSITE" id="PS50126"/>
    </source>
</evidence>
<feature type="domain" description="S1 motif" evidence="3">
    <location>
        <begin position="1036"/>
        <end position="1084"/>
    </location>
</feature>
<dbReference type="InterPro" id="IPR015425">
    <property type="entry name" value="FH2_Formin"/>
</dbReference>
<feature type="region of interest" description="Disordered" evidence="2">
    <location>
        <begin position="1115"/>
        <end position="1149"/>
    </location>
</feature>
<organism evidence="5 6">
    <name type="scientific">Durusdinium trenchii</name>
    <dbReference type="NCBI Taxonomy" id="1381693"/>
    <lineage>
        <taxon>Eukaryota</taxon>
        <taxon>Sar</taxon>
        <taxon>Alveolata</taxon>
        <taxon>Dinophyceae</taxon>
        <taxon>Suessiales</taxon>
        <taxon>Symbiodiniaceae</taxon>
        <taxon>Durusdinium</taxon>
    </lineage>
</organism>
<reference evidence="5 6" key="1">
    <citation type="submission" date="2024-02" db="EMBL/GenBank/DDBJ databases">
        <authorList>
            <person name="Chen Y."/>
            <person name="Shah S."/>
            <person name="Dougan E. K."/>
            <person name="Thang M."/>
            <person name="Chan C."/>
        </authorList>
    </citation>
    <scope>NUCLEOTIDE SEQUENCE [LARGE SCALE GENOMIC DNA]</scope>
</reference>
<feature type="compositionally biased region" description="Basic and acidic residues" evidence="2">
    <location>
        <begin position="1249"/>
        <end position="1284"/>
    </location>
</feature>
<comment type="caution">
    <text evidence="5">The sequence shown here is derived from an EMBL/GenBank/DDBJ whole genome shotgun (WGS) entry which is preliminary data.</text>
</comment>
<protein>
    <recommendedName>
        <fullName evidence="7">Formin-like protein</fullName>
    </recommendedName>
</protein>
<proteinExistence type="predicted"/>
<dbReference type="PROSITE" id="PS50126">
    <property type="entry name" value="S1"/>
    <property type="match status" value="1"/>
</dbReference>
<name>A0ABP0T117_9DINO</name>
<dbReference type="SUPFAM" id="SSF101447">
    <property type="entry name" value="Formin homology 2 domain (FH2 domain)"/>
    <property type="match status" value="1"/>
</dbReference>
<evidence type="ECO:0000256" key="1">
    <source>
        <dbReference type="SAM" id="Coils"/>
    </source>
</evidence>
<feature type="region of interest" description="Disordered" evidence="2">
    <location>
        <begin position="761"/>
        <end position="782"/>
    </location>
</feature>
<feature type="compositionally biased region" description="Low complexity" evidence="2">
    <location>
        <begin position="306"/>
        <end position="318"/>
    </location>
</feature>
<feature type="region of interest" description="Disordered" evidence="2">
    <location>
        <begin position="61"/>
        <end position="84"/>
    </location>
</feature>
<feature type="region of interest" description="Disordered" evidence="2">
    <location>
        <begin position="1329"/>
        <end position="1354"/>
    </location>
</feature>
<dbReference type="Proteomes" id="UP001642484">
    <property type="component" value="Unassembled WGS sequence"/>
</dbReference>
<dbReference type="Pfam" id="PF02181">
    <property type="entry name" value="FH2"/>
    <property type="match status" value="1"/>
</dbReference>
<dbReference type="EMBL" id="CAXAMN010028916">
    <property type="protein sequence ID" value="CAK9118095.1"/>
    <property type="molecule type" value="Genomic_DNA"/>
</dbReference>
<gene>
    <name evidence="5" type="ORF">CCMP2556_LOCUS55280</name>
</gene>
<keyword evidence="1" id="KW-0175">Coiled coil</keyword>
<dbReference type="PANTHER" id="PTHR45725">
    <property type="entry name" value="FORMIN HOMOLOGY 2 FAMILY MEMBER"/>
    <property type="match status" value="1"/>
</dbReference>
<evidence type="ECO:0000256" key="2">
    <source>
        <dbReference type="SAM" id="MobiDB-lite"/>
    </source>
</evidence>
<feature type="compositionally biased region" description="Acidic residues" evidence="2">
    <location>
        <begin position="1439"/>
        <end position="1454"/>
    </location>
</feature>
<dbReference type="InterPro" id="IPR042201">
    <property type="entry name" value="FH2_Formin_sf"/>
</dbReference>
<feature type="compositionally biased region" description="Basic and acidic residues" evidence="2">
    <location>
        <begin position="1541"/>
        <end position="1561"/>
    </location>
</feature>
<feature type="region of interest" description="Disordered" evidence="2">
    <location>
        <begin position="187"/>
        <end position="217"/>
    </location>
</feature>